<evidence type="ECO:0000313" key="2">
    <source>
        <dbReference type="EMBL" id="CAG9286106.1"/>
    </source>
</evidence>
<dbReference type="PANTHER" id="PTHR22895:SF0">
    <property type="entry name" value="ARMADILLO REPEAT-CONTAINING PROTEIN 6"/>
    <property type="match status" value="1"/>
</dbReference>
<organism evidence="2">
    <name type="scientific">Phaeodactylum tricornutum</name>
    <name type="common">Diatom</name>
    <dbReference type="NCBI Taxonomy" id="2850"/>
    <lineage>
        <taxon>Eukaryota</taxon>
        <taxon>Sar</taxon>
        <taxon>Stramenopiles</taxon>
        <taxon>Ochrophyta</taxon>
        <taxon>Bacillariophyta</taxon>
        <taxon>Bacillariophyceae</taxon>
        <taxon>Bacillariophycidae</taxon>
        <taxon>Naviculales</taxon>
        <taxon>Phaeodactylaceae</taxon>
        <taxon>Phaeodactylum</taxon>
    </lineage>
</organism>
<sequence length="521" mass="58028">MDKKPLISISQEYFDEVCLDNAGIFELNEVDALQETIDQLRVQGSLDHLSLTFPTSKEGLEARDERSRVLTLIEDLNVSRNHLDKALREVKVILDSGRTHQLDMFLHHQGVEALVESSLGIAASDLELFDVWLQNILQLIAGPKPDKSSIQAFQLAMPEVMPYLLGVHHCLLQNGNRSETLVNLLRIMTWSTKQCEVNKKTWMQLKNEGADFLQILMETMDSCLIGDNDTWSQDVGHNLCRFVTSLCTFDDFQSPNKSSIAAPTIASTHANVQAFAARQIVPKLHLYLQRNNDSAGILCLRALAVQDGIVQSMVAVGILEMTKAMFKKNVNLVADSEETLQMLTAIIGLFRNLSANDEIKTTLCIGNQSVLGNLLQAMEKYPSAASLQEHACGTLAAMALREPKNAEYLVGHDAHTWIVRAMRNHPQRSVLQRQAALALRNLVSRSPELRPNVLQTEAEVVLRTIAAKHASCQDEVYAALRDLGLPVSRMQVEHDASGEVVLRPTQMFGDAVNTRFRAVFE</sequence>
<dbReference type="Proteomes" id="UP000836788">
    <property type="component" value="Chromosome 21"/>
</dbReference>
<name>A0A8J9X500_PHATR</name>
<dbReference type="AlphaFoldDB" id="A0A8J9X500"/>
<dbReference type="SUPFAM" id="SSF48371">
    <property type="entry name" value="ARM repeat"/>
    <property type="match status" value="1"/>
</dbReference>
<dbReference type="Gene3D" id="1.25.10.10">
    <property type="entry name" value="Leucine-rich Repeat Variant"/>
    <property type="match status" value="1"/>
</dbReference>
<keyword evidence="1" id="KW-0677">Repeat</keyword>
<dbReference type="EMBL" id="OU594962">
    <property type="protein sequence ID" value="CAG9286106.1"/>
    <property type="molecule type" value="Genomic_DNA"/>
</dbReference>
<evidence type="ECO:0008006" key="3">
    <source>
        <dbReference type="Google" id="ProtNLM"/>
    </source>
</evidence>
<evidence type="ECO:0000256" key="1">
    <source>
        <dbReference type="ARBA" id="ARBA00022737"/>
    </source>
</evidence>
<dbReference type="InterPro" id="IPR016024">
    <property type="entry name" value="ARM-type_fold"/>
</dbReference>
<gene>
    <name evidence="2" type="ORF">PTTT1_LOCUS31245</name>
</gene>
<protein>
    <recommendedName>
        <fullName evidence="3">Armadillo repeat-containing protein 6</fullName>
    </recommendedName>
</protein>
<reference evidence="2" key="1">
    <citation type="submission" date="2022-02" db="EMBL/GenBank/DDBJ databases">
        <authorList>
            <person name="Giguere J D."/>
        </authorList>
    </citation>
    <scope>NUCLEOTIDE SEQUENCE</scope>
    <source>
        <strain evidence="2">CCAP 1055/1</strain>
    </source>
</reference>
<proteinExistence type="predicted"/>
<accession>A0A8J9X500</accession>
<dbReference type="InterPro" id="IPR011989">
    <property type="entry name" value="ARM-like"/>
</dbReference>
<dbReference type="PANTHER" id="PTHR22895">
    <property type="entry name" value="ARMADILLO REPEAT-CONTAINING PROTEIN 6"/>
    <property type="match status" value="1"/>
</dbReference>